<feature type="domain" description="DSBA-like thioredoxin" evidence="8">
    <location>
        <begin position="8"/>
        <end position="210"/>
    </location>
</feature>
<dbReference type="AlphaFoldDB" id="A0A087TPT2"/>
<evidence type="ECO:0000259" key="8">
    <source>
        <dbReference type="Pfam" id="PF01323"/>
    </source>
</evidence>
<keyword evidence="3 9" id="KW-0808">Transferase</keyword>
<dbReference type="PIRSF" id="PIRSF006386">
    <property type="entry name" value="HCCAis_GSTk"/>
    <property type="match status" value="1"/>
</dbReference>
<dbReference type="PANTHER" id="PTHR42943">
    <property type="entry name" value="GLUTATHIONE S-TRANSFERASE KAPPA"/>
    <property type="match status" value="1"/>
</dbReference>
<evidence type="ECO:0000256" key="3">
    <source>
        <dbReference type="ARBA" id="ARBA00022679"/>
    </source>
</evidence>
<evidence type="ECO:0000256" key="5">
    <source>
        <dbReference type="ARBA" id="ARBA00073833"/>
    </source>
</evidence>
<reference evidence="9 10" key="1">
    <citation type="submission" date="2013-11" db="EMBL/GenBank/DDBJ databases">
        <title>Genome sequencing of Stegodyphus mimosarum.</title>
        <authorList>
            <person name="Bechsgaard J."/>
        </authorList>
    </citation>
    <scope>NUCLEOTIDE SEQUENCE [LARGE SCALE GENOMIC DNA]</scope>
</reference>
<dbReference type="GO" id="GO:0006749">
    <property type="term" value="P:glutathione metabolic process"/>
    <property type="evidence" value="ECO:0007669"/>
    <property type="project" value="TreeGrafter"/>
</dbReference>
<evidence type="ECO:0000313" key="9">
    <source>
        <dbReference type="EMBL" id="KFM67121.1"/>
    </source>
</evidence>
<feature type="non-terminal residue" evidence="9">
    <location>
        <position position="226"/>
    </location>
</feature>
<dbReference type="GO" id="GO:0005739">
    <property type="term" value="C:mitochondrion"/>
    <property type="evidence" value="ECO:0007669"/>
    <property type="project" value="TreeGrafter"/>
</dbReference>
<evidence type="ECO:0000313" key="10">
    <source>
        <dbReference type="Proteomes" id="UP000054359"/>
    </source>
</evidence>
<evidence type="ECO:0000256" key="4">
    <source>
        <dbReference type="ARBA" id="ARBA00047960"/>
    </source>
</evidence>
<proteinExistence type="inferred from homology"/>
<comment type="catalytic activity">
    <reaction evidence="4">
        <text>RX + glutathione = an S-substituted glutathione + a halide anion + H(+)</text>
        <dbReference type="Rhea" id="RHEA:16437"/>
        <dbReference type="ChEBI" id="CHEBI:15378"/>
        <dbReference type="ChEBI" id="CHEBI:16042"/>
        <dbReference type="ChEBI" id="CHEBI:17792"/>
        <dbReference type="ChEBI" id="CHEBI:57925"/>
        <dbReference type="ChEBI" id="CHEBI:90779"/>
        <dbReference type="EC" id="2.5.1.18"/>
    </reaction>
</comment>
<dbReference type="InterPro" id="IPR014440">
    <property type="entry name" value="HCCAis_GSTk"/>
</dbReference>
<protein>
    <recommendedName>
        <fullName evidence="5">Glutathione S-transferase kappa 1</fullName>
        <ecNumber evidence="2">2.5.1.18</ecNumber>
    </recommendedName>
    <alternativeName>
        <fullName evidence="6">GST class-kappa</fullName>
    </alternativeName>
</protein>
<dbReference type="FunFam" id="3.40.30.10:FF:000096">
    <property type="entry name" value="Glutathione S-transferase kappa"/>
    <property type="match status" value="1"/>
</dbReference>
<dbReference type="EMBL" id="KK116224">
    <property type="protein sequence ID" value="KFM67121.1"/>
    <property type="molecule type" value="Genomic_DNA"/>
</dbReference>
<dbReference type="PANTHER" id="PTHR42943:SF2">
    <property type="entry name" value="GLUTATHIONE S-TRANSFERASE KAPPA 1"/>
    <property type="match status" value="1"/>
</dbReference>
<accession>A0A087TPT2</accession>
<dbReference type="Gene3D" id="3.40.30.10">
    <property type="entry name" value="Glutaredoxin"/>
    <property type="match status" value="1"/>
</dbReference>
<dbReference type="STRING" id="407821.A0A087TPT2"/>
<dbReference type="InterPro" id="IPR001853">
    <property type="entry name" value="DSBA-like_thioredoxin_dom"/>
</dbReference>
<evidence type="ECO:0000256" key="6">
    <source>
        <dbReference type="ARBA" id="ARBA00083519"/>
    </source>
</evidence>
<dbReference type="EC" id="2.5.1.18" evidence="2"/>
<dbReference type="SUPFAM" id="SSF52833">
    <property type="entry name" value="Thioredoxin-like"/>
    <property type="match status" value="1"/>
</dbReference>
<organism evidence="9 10">
    <name type="scientific">Stegodyphus mimosarum</name>
    <name type="common">African social velvet spider</name>
    <dbReference type="NCBI Taxonomy" id="407821"/>
    <lineage>
        <taxon>Eukaryota</taxon>
        <taxon>Metazoa</taxon>
        <taxon>Ecdysozoa</taxon>
        <taxon>Arthropoda</taxon>
        <taxon>Chelicerata</taxon>
        <taxon>Arachnida</taxon>
        <taxon>Araneae</taxon>
        <taxon>Araneomorphae</taxon>
        <taxon>Entelegynae</taxon>
        <taxon>Eresoidea</taxon>
        <taxon>Eresidae</taxon>
        <taxon>Stegodyphus</taxon>
    </lineage>
</organism>
<dbReference type="OrthoDB" id="4664297at2759"/>
<name>A0A087TPT2_STEMI</name>
<evidence type="ECO:0000256" key="2">
    <source>
        <dbReference type="ARBA" id="ARBA00012452"/>
    </source>
</evidence>
<dbReference type="Pfam" id="PF01323">
    <property type="entry name" value="DSBA"/>
    <property type="match status" value="1"/>
</dbReference>
<dbReference type="GO" id="GO:0005777">
    <property type="term" value="C:peroxisome"/>
    <property type="evidence" value="ECO:0007669"/>
    <property type="project" value="TreeGrafter"/>
</dbReference>
<sequence length="226" mass="25793">MAKCPVLIEFFYDIISPYSFLAFEVLHRYKPIWNINLTLKPVLLGGIMKSSGNSPPAVVPNKGAYMARDLKRLQKYFEVPLSLPHNLMDLIMKQGSLNAQRFITAVDILKPEYSEGISRALWLRLYDQHKDITEEESFKEAAHLIQMDPEILEKSLHTMHDNKTKQRLRKYTDDALEYGAFGAPMIVAHVSGTPEVFFGSDRFELLAYTLGESWMGPVPNKLACKL</sequence>
<keyword evidence="10" id="KW-1185">Reference proteome</keyword>
<evidence type="ECO:0000256" key="1">
    <source>
        <dbReference type="ARBA" id="ARBA00006494"/>
    </source>
</evidence>
<feature type="active site" description="Nucleophile" evidence="7">
    <location>
        <position position="16"/>
    </location>
</feature>
<evidence type="ECO:0000256" key="7">
    <source>
        <dbReference type="PIRSR" id="PIRSR006386-1"/>
    </source>
</evidence>
<dbReference type="InterPro" id="IPR051924">
    <property type="entry name" value="GST_Kappa/NadH"/>
</dbReference>
<dbReference type="InterPro" id="IPR036249">
    <property type="entry name" value="Thioredoxin-like_sf"/>
</dbReference>
<dbReference type="OMA" id="ECTNSKG"/>
<comment type="similarity">
    <text evidence="1">Belongs to the GST superfamily. Kappa family.</text>
</comment>
<dbReference type="GO" id="GO:0004364">
    <property type="term" value="F:glutathione transferase activity"/>
    <property type="evidence" value="ECO:0007669"/>
    <property type="project" value="UniProtKB-EC"/>
</dbReference>
<dbReference type="Proteomes" id="UP000054359">
    <property type="component" value="Unassembled WGS sequence"/>
</dbReference>
<gene>
    <name evidence="9" type="ORF">X975_00491</name>
</gene>
<dbReference type="GO" id="GO:0004602">
    <property type="term" value="F:glutathione peroxidase activity"/>
    <property type="evidence" value="ECO:0007669"/>
    <property type="project" value="TreeGrafter"/>
</dbReference>